<keyword evidence="3" id="KW-1185">Reference proteome</keyword>
<feature type="transmembrane region" description="Helical" evidence="1">
    <location>
        <begin position="115"/>
        <end position="137"/>
    </location>
</feature>
<sequence length="197" mass="22127">MSVPFLAIRAIIAVPVLYIFRNLRKRSKRAIMVRNITTALSLGLLNLLLRVGKMGKPTRLQYAISAVKAIMGELVVHGHIHHGWTKFERCARWAWLAGEVVLDWIGLAVGGMPQVVFNVVLAVVETISCIFLIPAVYPEIPLPRILKMLIHKPQVVRVPDNPPRVSVEGEFTPFNFPTADDDVWDATYPHVSEFCQL</sequence>
<keyword evidence="1" id="KW-0812">Transmembrane</keyword>
<evidence type="ECO:0000313" key="2">
    <source>
        <dbReference type="EMBL" id="KIJ44888.1"/>
    </source>
</evidence>
<keyword evidence="1" id="KW-0472">Membrane</keyword>
<name>A0A0C9UPS1_SPHS4</name>
<dbReference type="Proteomes" id="UP000054279">
    <property type="component" value="Unassembled WGS sequence"/>
</dbReference>
<evidence type="ECO:0000256" key="1">
    <source>
        <dbReference type="SAM" id="Phobius"/>
    </source>
</evidence>
<organism evidence="2 3">
    <name type="scientific">Sphaerobolus stellatus (strain SS14)</name>
    <dbReference type="NCBI Taxonomy" id="990650"/>
    <lineage>
        <taxon>Eukaryota</taxon>
        <taxon>Fungi</taxon>
        <taxon>Dikarya</taxon>
        <taxon>Basidiomycota</taxon>
        <taxon>Agaricomycotina</taxon>
        <taxon>Agaricomycetes</taxon>
        <taxon>Phallomycetidae</taxon>
        <taxon>Geastrales</taxon>
        <taxon>Sphaerobolaceae</taxon>
        <taxon>Sphaerobolus</taxon>
    </lineage>
</organism>
<dbReference type="AlphaFoldDB" id="A0A0C9UPS1"/>
<feature type="transmembrane region" description="Helical" evidence="1">
    <location>
        <begin position="6"/>
        <end position="23"/>
    </location>
</feature>
<proteinExistence type="predicted"/>
<protein>
    <submittedName>
        <fullName evidence="2">Uncharacterized protein</fullName>
    </submittedName>
</protein>
<gene>
    <name evidence="2" type="ORF">M422DRAFT_251511</name>
</gene>
<keyword evidence="1" id="KW-1133">Transmembrane helix</keyword>
<evidence type="ECO:0000313" key="3">
    <source>
        <dbReference type="Proteomes" id="UP000054279"/>
    </source>
</evidence>
<dbReference type="HOGENOM" id="CLU_1384957_0_0_1"/>
<reference evidence="2 3" key="1">
    <citation type="submission" date="2014-06" db="EMBL/GenBank/DDBJ databases">
        <title>Evolutionary Origins and Diversification of the Mycorrhizal Mutualists.</title>
        <authorList>
            <consortium name="DOE Joint Genome Institute"/>
            <consortium name="Mycorrhizal Genomics Consortium"/>
            <person name="Kohler A."/>
            <person name="Kuo A."/>
            <person name="Nagy L.G."/>
            <person name="Floudas D."/>
            <person name="Copeland A."/>
            <person name="Barry K.W."/>
            <person name="Cichocki N."/>
            <person name="Veneault-Fourrey C."/>
            <person name="LaButti K."/>
            <person name="Lindquist E.A."/>
            <person name="Lipzen A."/>
            <person name="Lundell T."/>
            <person name="Morin E."/>
            <person name="Murat C."/>
            <person name="Riley R."/>
            <person name="Ohm R."/>
            <person name="Sun H."/>
            <person name="Tunlid A."/>
            <person name="Henrissat B."/>
            <person name="Grigoriev I.V."/>
            <person name="Hibbett D.S."/>
            <person name="Martin F."/>
        </authorList>
    </citation>
    <scope>NUCLEOTIDE SEQUENCE [LARGE SCALE GENOMIC DNA]</scope>
    <source>
        <strain evidence="2 3">SS14</strain>
    </source>
</reference>
<dbReference type="EMBL" id="KN837114">
    <property type="protein sequence ID" value="KIJ44888.1"/>
    <property type="molecule type" value="Genomic_DNA"/>
</dbReference>
<accession>A0A0C9UPS1</accession>